<keyword evidence="13 15" id="KW-0472">Membrane</keyword>
<keyword evidence="9 15" id="KW-0862">Zinc</keyword>
<dbReference type="CDD" id="cd19501">
    <property type="entry name" value="RecA-like_FtsH"/>
    <property type="match status" value="1"/>
</dbReference>
<dbReference type="SUPFAM" id="SSF52540">
    <property type="entry name" value="P-loop containing nucleoside triphosphate hydrolases"/>
    <property type="match status" value="1"/>
</dbReference>
<dbReference type="InterPro" id="IPR003960">
    <property type="entry name" value="ATPase_AAA_CS"/>
</dbReference>
<evidence type="ECO:0000256" key="2">
    <source>
        <dbReference type="ARBA" id="ARBA00010044"/>
    </source>
</evidence>
<evidence type="ECO:0000256" key="6">
    <source>
        <dbReference type="ARBA" id="ARBA00022723"/>
    </source>
</evidence>
<keyword evidence="19" id="KW-0132">Cell division</keyword>
<dbReference type="InterPro" id="IPR011546">
    <property type="entry name" value="Pept_M41_FtsH_extracell"/>
</dbReference>
<dbReference type="GO" id="GO:0008270">
    <property type="term" value="F:zinc ion binding"/>
    <property type="evidence" value="ECO:0007669"/>
    <property type="project" value="UniProtKB-UniRule"/>
</dbReference>
<dbReference type="FunFam" id="1.10.8.60:FF:000001">
    <property type="entry name" value="ATP-dependent zinc metalloprotease FtsH"/>
    <property type="match status" value="1"/>
</dbReference>
<protein>
    <recommendedName>
        <fullName evidence="15">ATP-dependent zinc metalloprotease FtsH</fullName>
        <ecNumber evidence="15">3.4.24.-</ecNumber>
    </recommendedName>
</protein>
<dbReference type="GO" id="GO:0051301">
    <property type="term" value="P:cell division"/>
    <property type="evidence" value="ECO:0007669"/>
    <property type="project" value="UniProtKB-KW"/>
</dbReference>
<evidence type="ECO:0000313" key="19">
    <source>
        <dbReference type="EMBL" id="OGG05197.1"/>
    </source>
</evidence>
<dbReference type="InterPro" id="IPR003593">
    <property type="entry name" value="AAA+_ATPase"/>
</dbReference>
<feature type="compositionally biased region" description="Low complexity" evidence="17">
    <location>
        <begin position="635"/>
        <end position="645"/>
    </location>
</feature>
<dbReference type="NCBIfam" id="TIGR01241">
    <property type="entry name" value="FtsH_fam"/>
    <property type="match status" value="1"/>
</dbReference>
<dbReference type="Pfam" id="PF06480">
    <property type="entry name" value="FtsH_ext"/>
    <property type="match status" value="1"/>
</dbReference>
<feature type="binding site" evidence="15">
    <location>
        <position position="422"/>
    </location>
    <ligand>
        <name>Zn(2+)</name>
        <dbReference type="ChEBI" id="CHEBI:29105"/>
        <note>catalytic</note>
    </ligand>
</feature>
<dbReference type="GO" id="GO:0016887">
    <property type="term" value="F:ATP hydrolysis activity"/>
    <property type="evidence" value="ECO:0007669"/>
    <property type="project" value="UniProtKB-UniRule"/>
</dbReference>
<feature type="region of interest" description="Disordered" evidence="17">
    <location>
        <begin position="619"/>
        <end position="679"/>
    </location>
</feature>
<dbReference type="GO" id="GO:0004222">
    <property type="term" value="F:metalloendopeptidase activity"/>
    <property type="evidence" value="ECO:0007669"/>
    <property type="project" value="InterPro"/>
</dbReference>
<dbReference type="InterPro" id="IPR000642">
    <property type="entry name" value="Peptidase_M41"/>
</dbReference>
<dbReference type="Gene3D" id="3.30.720.210">
    <property type="match status" value="1"/>
</dbReference>
<comment type="cofactor">
    <cofactor evidence="15">
        <name>Zn(2+)</name>
        <dbReference type="ChEBI" id="CHEBI:29105"/>
    </cofactor>
    <text evidence="15">Binds 1 zinc ion per subunit.</text>
</comment>
<dbReference type="Gene3D" id="1.20.58.760">
    <property type="entry name" value="Peptidase M41"/>
    <property type="match status" value="1"/>
</dbReference>
<keyword evidence="8 15" id="KW-0378">Hydrolase</keyword>
<evidence type="ECO:0000256" key="10">
    <source>
        <dbReference type="ARBA" id="ARBA00022840"/>
    </source>
</evidence>
<dbReference type="GO" id="GO:0005524">
    <property type="term" value="F:ATP binding"/>
    <property type="evidence" value="ECO:0007669"/>
    <property type="project" value="UniProtKB-UniRule"/>
</dbReference>
<dbReference type="PANTHER" id="PTHR23076">
    <property type="entry name" value="METALLOPROTEASE M41 FTSH"/>
    <property type="match status" value="1"/>
</dbReference>
<feature type="binding site" evidence="15">
    <location>
        <position position="426"/>
    </location>
    <ligand>
        <name>Zn(2+)</name>
        <dbReference type="ChEBI" id="CHEBI:29105"/>
        <note>catalytic</note>
    </ligand>
</feature>
<evidence type="ECO:0000259" key="18">
    <source>
        <dbReference type="SMART" id="SM00382"/>
    </source>
</evidence>
<comment type="subcellular location">
    <subcellularLocation>
        <location evidence="15">Cell membrane</location>
        <topology evidence="15">Multi-pass membrane protein</topology>
        <orientation evidence="15">Cytoplasmic side</orientation>
    </subcellularLocation>
    <subcellularLocation>
        <location evidence="1">Membrane</location>
    </subcellularLocation>
</comment>
<evidence type="ECO:0000256" key="16">
    <source>
        <dbReference type="RuleBase" id="RU003651"/>
    </source>
</evidence>
<dbReference type="Gene3D" id="3.40.50.300">
    <property type="entry name" value="P-loop containing nucleotide triphosphate hydrolases"/>
    <property type="match status" value="1"/>
</dbReference>
<feature type="binding site" evidence="15">
    <location>
        <position position="498"/>
    </location>
    <ligand>
        <name>Zn(2+)</name>
        <dbReference type="ChEBI" id="CHEBI:29105"/>
        <note>catalytic</note>
    </ligand>
</feature>
<comment type="caution">
    <text evidence="15">Lacks conserved residue(s) required for the propagation of feature annotation.</text>
</comment>
<dbReference type="GO" id="GO:0004176">
    <property type="term" value="F:ATP-dependent peptidase activity"/>
    <property type="evidence" value="ECO:0007669"/>
    <property type="project" value="InterPro"/>
</dbReference>
<dbReference type="PANTHER" id="PTHR23076:SF97">
    <property type="entry name" value="ATP-DEPENDENT ZINC METALLOPROTEASE YME1L1"/>
    <property type="match status" value="1"/>
</dbReference>
<dbReference type="SUPFAM" id="SSF140990">
    <property type="entry name" value="FtsH protease domain-like"/>
    <property type="match status" value="1"/>
</dbReference>
<dbReference type="SMART" id="SM00382">
    <property type="entry name" value="AAA"/>
    <property type="match status" value="1"/>
</dbReference>
<dbReference type="HAMAP" id="MF_01458">
    <property type="entry name" value="FtsH"/>
    <property type="match status" value="1"/>
</dbReference>
<dbReference type="InterPro" id="IPR027417">
    <property type="entry name" value="P-loop_NTPase"/>
</dbReference>
<comment type="similarity">
    <text evidence="14 15">In the central section; belongs to the AAA ATPase family.</text>
</comment>
<dbReference type="Pfam" id="PF00004">
    <property type="entry name" value="AAA"/>
    <property type="match status" value="1"/>
</dbReference>
<organism evidence="19 20">
    <name type="scientific">Candidatus Glassbacteria bacterium RIFCSPLOWO2_12_FULL_58_11</name>
    <dbReference type="NCBI Taxonomy" id="1817867"/>
    <lineage>
        <taxon>Bacteria</taxon>
        <taxon>Candidatus Glassiibacteriota</taxon>
    </lineage>
</organism>
<evidence type="ECO:0000256" key="13">
    <source>
        <dbReference type="ARBA" id="ARBA00023136"/>
    </source>
</evidence>
<dbReference type="STRING" id="1817867.A3F83_03210"/>
<evidence type="ECO:0000256" key="9">
    <source>
        <dbReference type="ARBA" id="ARBA00022833"/>
    </source>
</evidence>
<keyword evidence="5 15" id="KW-0812">Transmembrane</keyword>
<keyword evidence="7 15" id="KW-0547">Nucleotide-binding</keyword>
<evidence type="ECO:0000256" key="17">
    <source>
        <dbReference type="SAM" id="MobiDB-lite"/>
    </source>
</evidence>
<keyword evidence="6 15" id="KW-0479">Metal-binding</keyword>
<evidence type="ECO:0000256" key="5">
    <source>
        <dbReference type="ARBA" id="ARBA00022692"/>
    </source>
</evidence>
<sequence>MAFWLLLILLPITVLNLFYPQKESIRNINYSQFLKFVEEGQISSVTIVEKKVTGKLTGTAAASGRGAETASADQQSFQTYMPFEDPGLIEKLEKANVEIDSHPPSVNWMTSLIGWLPWIVLIFLWFFFLRQIQSGGGRAFSFGKSKAKLLSGDRPKVTFDDVAGCDEAKHELEEIIEFLKAPRKFQKLGGRLPKGALLLGPPGTGKTLLAKAVAGEAGVPFFSMSGSDFVEMFVGVGASRVRDLFEQGKSHAPCIIFIDEIDAVGRHRGAGLGGGHDEREQTLNQLLVEMDGFESNEGVILIAATNRPDVLDPALLRPGRFDRQIVVDRPDVRGRAGIIRVHMKDIPVSEDVNVEVLAKGTPGLSGAELESIVNEAALLAARRNRDKVTMQDFEDAKDKVMIGTERKSMVISDEEKRQIAVHEAGHTLVQKSIPGADPVNKVTIVARGMALGVTQYLPEKDRHLYGKKWCQNNLVALLGGRCAEELVLGEMTTGAGNDLERATDLARKMVCTWGMSKTLGPLTFGKKEEQIFLGREIAQHQDYSEATARLIDREVRALIDSAYQEAMAVLAGNRDKLEALAEALLEREVLDAEEINILVAGGQLPAQKKVDKEPAAVQAAEAQKSPVKSRKKAVARASAAKPGGEALEEGAEEENGEENSAGKDSFSAESPDDVSRKEE</sequence>
<dbReference type="PROSITE" id="PS00674">
    <property type="entry name" value="AAA"/>
    <property type="match status" value="1"/>
</dbReference>
<evidence type="ECO:0000313" key="20">
    <source>
        <dbReference type="Proteomes" id="UP000179129"/>
    </source>
</evidence>
<feature type="compositionally biased region" description="Acidic residues" evidence="17">
    <location>
        <begin position="646"/>
        <end position="657"/>
    </location>
</feature>
<comment type="function">
    <text evidence="15">Acts as a processive, ATP-dependent zinc metallopeptidase for both cytoplasmic and membrane proteins. Plays a role in the quality control of integral membrane proteins.</text>
</comment>
<keyword evidence="12 15" id="KW-0482">Metalloprotease</keyword>
<comment type="similarity">
    <text evidence="2 15">In the C-terminal section; belongs to the peptidase M41 family.</text>
</comment>
<accession>A0A1F5YZ16</accession>
<dbReference type="EMBL" id="MFIX01000081">
    <property type="protein sequence ID" value="OGG05197.1"/>
    <property type="molecule type" value="Genomic_DNA"/>
</dbReference>
<dbReference type="FunFam" id="3.40.50.300:FF:000001">
    <property type="entry name" value="ATP-dependent zinc metalloprotease FtsH"/>
    <property type="match status" value="1"/>
</dbReference>
<evidence type="ECO:0000256" key="14">
    <source>
        <dbReference type="ARBA" id="ARBA00061570"/>
    </source>
</evidence>
<feature type="binding site" evidence="15">
    <location>
        <begin position="200"/>
        <end position="207"/>
    </location>
    <ligand>
        <name>ATP</name>
        <dbReference type="ChEBI" id="CHEBI:30616"/>
    </ligand>
</feature>
<evidence type="ECO:0000256" key="11">
    <source>
        <dbReference type="ARBA" id="ARBA00022989"/>
    </source>
</evidence>
<comment type="similarity">
    <text evidence="16">Belongs to the AAA ATPase family.</text>
</comment>
<evidence type="ECO:0000256" key="1">
    <source>
        <dbReference type="ARBA" id="ARBA00004370"/>
    </source>
</evidence>
<keyword evidence="11 15" id="KW-1133">Transmembrane helix</keyword>
<dbReference type="EC" id="3.4.24.-" evidence="15"/>
<dbReference type="Pfam" id="PF17862">
    <property type="entry name" value="AAA_lid_3"/>
    <property type="match status" value="1"/>
</dbReference>
<evidence type="ECO:0000256" key="12">
    <source>
        <dbReference type="ARBA" id="ARBA00023049"/>
    </source>
</evidence>
<comment type="subunit">
    <text evidence="15">Homohexamer.</text>
</comment>
<evidence type="ECO:0000256" key="4">
    <source>
        <dbReference type="ARBA" id="ARBA00022670"/>
    </source>
</evidence>
<evidence type="ECO:0000256" key="7">
    <source>
        <dbReference type="ARBA" id="ARBA00022741"/>
    </source>
</evidence>
<dbReference type="GO" id="GO:0030163">
    <property type="term" value="P:protein catabolic process"/>
    <property type="evidence" value="ECO:0007669"/>
    <property type="project" value="UniProtKB-UniRule"/>
</dbReference>
<dbReference type="GO" id="GO:0005886">
    <property type="term" value="C:plasma membrane"/>
    <property type="evidence" value="ECO:0007669"/>
    <property type="project" value="UniProtKB-SubCell"/>
</dbReference>
<dbReference type="AlphaFoldDB" id="A0A1F5YZ16"/>
<reference evidence="19 20" key="1">
    <citation type="journal article" date="2016" name="Nat. Commun.">
        <title>Thousands of microbial genomes shed light on interconnected biogeochemical processes in an aquifer system.</title>
        <authorList>
            <person name="Anantharaman K."/>
            <person name="Brown C.T."/>
            <person name="Hug L.A."/>
            <person name="Sharon I."/>
            <person name="Castelle C.J."/>
            <person name="Probst A.J."/>
            <person name="Thomas B.C."/>
            <person name="Singh A."/>
            <person name="Wilkins M.J."/>
            <person name="Karaoz U."/>
            <person name="Brodie E.L."/>
            <person name="Williams K.H."/>
            <person name="Hubbard S.S."/>
            <person name="Banfield J.F."/>
        </authorList>
    </citation>
    <scope>NUCLEOTIDE SEQUENCE [LARGE SCALE GENOMIC DNA]</scope>
</reference>
<keyword evidence="3 15" id="KW-1003">Cell membrane</keyword>
<feature type="transmembrane region" description="Helical" evidence="15">
    <location>
        <begin position="108"/>
        <end position="128"/>
    </location>
</feature>
<proteinExistence type="inferred from homology"/>
<dbReference type="Gene3D" id="1.10.8.60">
    <property type="match status" value="1"/>
</dbReference>
<dbReference type="GO" id="GO:0006508">
    <property type="term" value="P:proteolysis"/>
    <property type="evidence" value="ECO:0007669"/>
    <property type="project" value="UniProtKB-KW"/>
</dbReference>
<dbReference type="InterPro" id="IPR037219">
    <property type="entry name" value="Peptidase_M41-like"/>
</dbReference>
<dbReference type="InterPro" id="IPR041569">
    <property type="entry name" value="AAA_lid_3"/>
</dbReference>
<dbReference type="InterPro" id="IPR005936">
    <property type="entry name" value="FtsH"/>
</dbReference>
<keyword evidence="4 15" id="KW-0645">Protease</keyword>
<dbReference type="InterPro" id="IPR003959">
    <property type="entry name" value="ATPase_AAA_core"/>
</dbReference>
<evidence type="ECO:0000256" key="15">
    <source>
        <dbReference type="HAMAP-Rule" id="MF_01458"/>
    </source>
</evidence>
<comment type="caution">
    <text evidence="19">The sequence shown here is derived from an EMBL/GenBank/DDBJ whole genome shotgun (WGS) entry which is preliminary data.</text>
</comment>
<gene>
    <name evidence="15" type="primary">ftsH</name>
    <name evidence="19" type="ORF">A3F83_03210</name>
</gene>
<evidence type="ECO:0000256" key="3">
    <source>
        <dbReference type="ARBA" id="ARBA00022475"/>
    </source>
</evidence>
<feature type="active site" evidence="15">
    <location>
        <position position="423"/>
    </location>
</feature>
<name>A0A1F5YZ16_9BACT</name>
<dbReference type="FunFam" id="1.20.58.760:FF:000001">
    <property type="entry name" value="ATP-dependent zinc metalloprotease FtsH"/>
    <property type="match status" value="1"/>
</dbReference>
<keyword evidence="10 15" id="KW-0067">ATP-binding</keyword>
<evidence type="ECO:0000256" key="8">
    <source>
        <dbReference type="ARBA" id="ARBA00022801"/>
    </source>
</evidence>
<feature type="domain" description="AAA+ ATPase" evidence="18">
    <location>
        <begin position="192"/>
        <end position="331"/>
    </location>
</feature>
<dbReference type="Proteomes" id="UP000179129">
    <property type="component" value="Unassembled WGS sequence"/>
</dbReference>
<dbReference type="Pfam" id="PF01434">
    <property type="entry name" value="Peptidase_M41"/>
    <property type="match status" value="1"/>
</dbReference>
<keyword evidence="19" id="KW-0131">Cell cycle</keyword>